<accession>A0ABD3W5Y3</accession>
<gene>
    <name evidence="2" type="ORF">ACJMK2_041996</name>
</gene>
<evidence type="ECO:0000313" key="3">
    <source>
        <dbReference type="Proteomes" id="UP001634394"/>
    </source>
</evidence>
<dbReference type="PANTHER" id="PTHR12358">
    <property type="entry name" value="SPHINGOSINE KINASE"/>
    <property type="match status" value="1"/>
</dbReference>
<dbReference type="PROSITE" id="PS50146">
    <property type="entry name" value="DAGK"/>
    <property type="match status" value="1"/>
</dbReference>
<sequence length="490" mass="54583">MATSLEVPSEGTDFLKISQSDGTVSHESATKLEDVLEVEKTKCKIELTKEILTVHGKKKQCRVISVASILSAVCQDEANTKSQLTIQYIHRAGKSNLKIALVCLKGDTSVCSEWERKLQEYIKLVPHRPQRLLVIVNPESGKRNGLKIYKSKVEPIFKLARIETEVVVTERAGHAEDMMSSKDLSGIDGLVLVGGDGTFHEVANGALRKIQNDYGINPDNPDSVLRPLEIPIGMIPAGTGNGIAMQAFNSFDLEVAALAIVLGQRQPHSAFSVHANGKLLKYSIVVLGYGWSGDLTYNAEIRRNLGRARYAYVLLNALVWNYQRLMDLEIEYLPETGPDIKDSENKDEIKEWQKIEGRFSGVHTFAQQNNQDIIDPKIHHSKHKGAIIAVTKQMSRTQLIQLFYKGVFMNRIPELIGPDINFVKFLVVSRYRVRLKSPSNPGTKDGILERLKDCDGEILQLGGTEFEARCHPGLVQLYHCILPSDEKGTS</sequence>
<dbReference type="Gene3D" id="3.40.50.10330">
    <property type="entry name" value="Probable inorganic polyphosphate/atp-NAD kinase, domain 1"/>
    <property type="match status" value="1"/>
</dbReference>
<protein>
    <recommendedName>
        <fullName evidence="1">DAGKc domain-containing protein</fullName>
    </recommendedName>
</protein>
<name>A0ABD3W5Y3_SINWO</name>
<dbReference type="InterPro" id="IPR017438">
    <property type="entry name" value="ATP-NAD_kinase_N"/>
</dbReference>
<dbReference type="Pfam" id="PF00781">
    <property type="entry name" value="DAGK_cat"/>
    <property type="match status" value="1"/>
</dbReference>
<dbReference type="SUPFAM" id="SSF111331">
    <property type="entry name" value="NAD kinase/diacylglycerol kinase-like"/>
    <property type="match status" value="1"/>
</dbReference>
<dbReference type="EMBL" id="JBJQND010000008">
    <property type="protein sequence ID" value="KAL3869301.1"/>
    <property type="molecule type" value="Genomic_DNA"/>
</dbReference>
<dbReference type="InterPro" id="IPR016064">
    <property type="entry name" value="NAD/diacylglycerol_kinase_sf"/>
</dbReference>
<dbReference type="InterPro" id="IPR050187">
    <property type="entry name" value="Lipid_Phosphate_FormReg"/>
</dbReference>
<dbReference type="InterPro" id="IPR001206">
    <property type="entry name" value="Diacylglycerol_kinase_cat_dom"/>
</dbReference>
<dbReference type="Proteomes" id="UP001634394">
    <property type="component" value="Unassembled WGS sequence"/>
</dbReference>
<feature type="domain" description="DAGKc" evidence="1">
    <location>
        <begin position="127"/>
        <end position="277"/>
    </location>
</feature>
<organism evidence="2 3">
    <name type="scientific">Sinanodonta woodiana</name>
    <name type="common">Chinese pond mussel</name>
    <name type="synonym">Anodonta woodiana</name>
    <dbReference type="NCBI Taxonomy" id="1069815"/>
    <lineage>
        <taxon>Eukaryota</taxon>
        <taxon>Metazoa</taxon>
        <taxon>Spiralia</taxon>
        <taxon>Lophotrochozoa</taxon>
        <taxon>Mollusca</taxon>
        <taxon>Bivalvia</taxon>
        <taxon>Autobranchia</taxon>
        <taxon>Heteroconchia</taxon>
        <taxon>Palaeoheterodonta</taxon>
        <taxon>Unionida</taxon>
        <taxon>Unionoidea</taxon>
        <taxon>Unionidae</taxon>
        <taxon>Unioninae</taxon>
        <taxon>Sinanodonta</taxon>
    </lineage>
</organism>
<dbReference type="PANTHER" id="PTHR12358:SF111">
    <property type="entry name" value="CERAMIDE KINASE, ISOFORM A"/>
    <property type="match status" value="1"/>
</dbReference>
<evidence type="ECO:0000313" key="2">
    <source>
        <dbReference type="EMBL" id="KAL3869300.1"/>
    </source>
</evidence>
<keyword evidence="3" id="KW-1185">Reference proteome</keyword>
<reference evidence="2 3" key="1">
    <citation type="submission" date="2024-11" db="EMBL/GenBank/DDBJ databases">
        <title>Chromosome-level genome assembly of the freshwater bivalve Anodonta woodiana.</title>
        <authorList>
            <person name="Chen X."/>
        </authorList>
    </citation>
    <scope>NUCLEOTIDE SEQUENCE [LARGE SCALE GENOMIC DNA]</scope>
    <source>
        <strain evidence="2">MN2024</strain>
        <tissue evidence="2">Gills</tissue>
    </source>
</reference>
<comment type="caution">
    <text evidence="2">The sequence shown here is derived from an EMBL/GenBank/DDBJ whole genome shotgun (WGS) entry which is preliminary data.</text>
</comment>
<evidence type="ECO:0000259" key="1">
    <source>
        <dbReference type="PROSITE" id="PS50146"/>
    </source>
</evidence>
<proteinExistence type="predicted"/>
<dbReference type="SMART" id="SM00046">
    <property type="entry name" value="DAGKc"/>
    <property type="match status" value="1"/>
</dbReference>
<dbReference type="EMBL" id="JBJQND010000008">
    <property type="protein sequence ID" value="KAL3869300.1"/>
    <property type="molecule type" value="Genomic_DNA"/>
</dbReference>
<dbReference type="AlphaFoldDB" id="A0ABD3W5Y3"/>
<dbReference type="Gene3D" id="2.60.200.40">
    <property type="match status" value="1"/>
</dbReference>